<proteinExistence type="inferred from homology"/>
<evidence type="ECO:0000256" key="7">
    <source>
        <dbReference type="ARBA" id="ARBA00023136"/>
    </source>
</evidence>
<dbReference type="Gene3D" id="1.10.287.940">
    <property type="entry name" value="atp-gated p2x4 ion channel"/>
    <property type="match status" value="1"/>
</dbReference>
<keyword evidence="7 11" id="KW-0472">Membrane</keyword>
<dbReference type="Pfam" id="PF00864">
    <property type="entry name" value="P2X_receptor"/>
    <property type="match status" value="1"/>
</dbReference>
<accession>A0A2P6NNC7</accession>
<dbReference type="InParanoid" id="A0A2P6NNC7"/>
<keyword evidence="5 11" id="KW-1133">Transmembrane helix</keyword>
<feature type="transmembrane region" description="Helical" evidence="11">
    <location>
        <begin position="290"/>
        <end position="316"/>
    </location>
</feature>
<comment type="similarity">
    <text evidence="1">Belongs to the P2X receptor family.</text>
</comment>
<sequence>MPVTYATEKTMVIRSPLLVTIRFIFFLLIGAYIVWLLFFRAGYQQIYYGTGFTSIKTKGVAFENETQSGVPIIWDRHDTVYPQSEQEAVFITATTIKTGPQTRSICPEQQSCTKNEDCAVLNSSQGYNLNNCTNGSCQVAAWCPLESSSTKPLRLQNLERMRVAVKSFVKLGEGDETSRYTAKIDVRVSDILNNASVPLETLYQNGTVVALMISWDCDFDFGKKKPCEGHFSYTRMDFTDSDSSGYNFRHALQYKVPGQDVTYRELTKVYGLRLLIITDARYRKFEFFSFFLQCASAFGLLAVAGYLTDVVAMWFLPDSVEYRNQKFMNIDAQEIEVRRQKWTGVLSDEELNKAYF</sequence>
<keyword evidence="6" id="KW-0406">Ion transport</keyword>
<evidence type="ECO:0000256" key="5">
    <source>
        <dbReference type="ARBA" id="ARBA00022989"/>
    </source>
</evidence>
<evidence type="ECO:0000313" key="12">
    <source>
        <dbReference type="EMBL" id="PRP85474.1"/>
    </source>
</evidence>
<keyword evidence="3" id="KW-0926">Vacuole</keyword>
<evidence type="ECO:0000256" key="9">
    <source>
        <dbReference type="ARBA" id="ARBA00023303"/>
    </source>
</evidence>
<dbReference type="GO" id="GO:0071476">
    <property type="term" value="P:cellular hypotonic response"/>
    <property type="evidence" value="ECO:0007669"/>
    <property type="project" value="UniProtKB-ARBA"/>
</dbReference>
<dbReference type="EMBL" id="MDYQ01000044">
    <property type="protein sequence ID" value="PRP85474.1"/>
    <property type="molecule type" value="Genomic_DNA"/>
</dbReference>
<evidence type="ECO:0000313" key="13">
    <source>
        <dbReference type="Proteomes" id="UP000241769"/>
    </source>
</evidence>
<evidence type="ECO:0000256" key="4">
    <source>
        <dbReference type="ARBA" id="ARBA00022692"/>
    </source>
</evidence>
<keyword evidence="4 11" id="KW-0812">Transmembrane</keyword>
<reference evidence="12 13" key="1">
    <citation type="journal article" date="2018" name="Genome Biol. Evol.">
        <title>Multiple Roots of Fruiting Body Formation in Amoebozoa.</title>
        <authorList>
            <person name="Hillmann F."/>
            <person name="Forbes G."/>
            <person name="Novohradska S."/>
            <person name="Ferling I."/>
            <person name="Riege K."/>
            <person name="Groth M."/>
            <person name="Westermann M."/>
            <person name="Marz M."/>
            <person name="Spaller T."/>
            <person name="Winckler T."/>
            <person name="Schaap P."/>
            <person name="Glockner G."/>
        </authorList>
    </citation>
    <scope>NUCLEOTIDE SEQUENCE [LARGE SCALE GENOMIC DNA]</scope>
    <source>
        <strain evidence="12 13">Jena</strain>
    </source>
</reference>
<protein>
    <submittedName>
        <fullName evidence="12">P2X purinoceptor 4-like</fullName>
    </submittedName>
</protein>
<dbReference type="AlphaFoldDB" id="A0A2P6NNC7"/>
<evidence type="ECO:0000256" key="1">
    <source>
        <dbReference type="ARBA" id="ARBA00009848"/>
    </source>
</evidence>
<dbReference type="Gene3D" id="2.60.490.10">
    <property type="entry name" value="atp-gated p2x4 ion channel domain"/>
    <property type="match status" value="1"/>
</dbReference>
<dbReference type="InterPro" id="IPR059116">
    <property type="entry name" value="P2X_receptor"/>
</dbReference>
<dbReference type="GO" id="GO:0140417">
    <property type="term" value="F:intracellularly ATP-gated calcium channel activity"/>
    <property type="evidence" value="ECO:0007669"/>
    <property type="project" value="UniProtKB-ARBA"/>
</dbReference>
<dbReference type="GO" id="GO:0031164">
    <property type="term" value="C:contractile vacuolar membrane"/>
    <property type="evidence" value="ECO:0007669"/>
    <property type="project" value="UniProtKB-SubCell"/>
</dbReference>
<dbReference type="GO" id="GO:0050848">
    <property type="term" value="P:regulation of calcium-mediated signaling"/>
    <property type="evidence" value="ECO:0007669"/>
    <property type="project" value="UniProtKB-ARBA"/>
</dbReference>
<keyword evidence="8" id="KW-1071">Ligand-gated ion channel</keyword>
<dbReference type="OrthoDB" id="494673at2759"/>
<dbReference type="PANTHER" id="PTHR10125:SF31">
    <property type="entry name" value="P2X RECEPTOR E"/>
    <property type="match status" value="1"/>
</dbReference>
<evidence type="ECO:0000256" key="10">
    <source>
        <dbReference type="ARBA" id="ARBA00037850"/>
    </source>
</evidence>
<comment type="subcellular location">
    <subcellularLocation>
        <location evidence="10">Contractile vacuole membrane</location>
    </subcellularLocation>
</comment>
<gene>
    <name evidence="12" type="ORF">PROFUN_06843</name>
</gene>
<dbReference type="PANTHER" id="PTHR10125">
    <property type="entry name" value="P2X PURINOCEPTOR"/>
    <property type="match status" value="1"/>
</dbReference>
<keyword evidence="13" id="KW-1185">Reference proteome</keyword>
<organism evidence="12 13">
    <name type="scientific">Planoprotostelium fungivorum</name>
    <dbReference type="NCBI Taxonomy" id="1890364"/>
    <lineage>
        <taxon>Eukaryota</taxon>
        <taxon>Amoebozoa</taxon>
        <taxon>Evosea</taxon>
        <taxon>Variosea</taxon>
        <taxon>Cavosteliida</taxon>
        <taxon>Cavosteliaceae</taxon>
        <taxon>Planoprotostelium</taxon>
    </lineage>
</organism>
<feature type="transmembrane region" description="Helical" evidence="11">
    <location>
        <begin position="20"/>
        <end position="39"/>
    </location>
</feature>
<keyword evidence="2" id="KW-0813">Transport</keyword>
<comment type="caution">
    <text evidence="12">The sequence shown here is derived from an EMBL/GenBank/DDBJ whole genome shotgun (WGS) entry which is preliminary data.</text>
</comment>
<keyword evidence="9" id="KW-0407">Ion channel</keyword>
<evidence type="ECO:0000256" key="2">
    <source>
        <dbReference type="ARBA" id="ARBA00022448"/>
    </source>
</evidence>
<name>A0A2P6NNC7_9EUKA</name>
<dbReference type="Proteomes" id="UP000241769">
    <property type="component" value="Unassembled WGS sequence"/>
</dbReference>
<evidence type="ECO:0000256" key="8">
    <source>
        <dbReference type="ARBA" id="ARBA00023286"/>
    </source>
</evidence>
<evidence type="ECO:0000256" key="3">
    <source>
        <dbReference type="ARBA" id="ARBA00022554"/>
    </source>
</evidence>
<dbReference type="InterPro" id="IPR027309">
    <property type="entry name" value="P2X_extracellular_dom_sf"/>
</dbReference>
<evidence type="ECO:0000256" key="6">
    <source>
        <dbReference type="ARBA" id="ARBA00023065"/>
    </source>
</evidence>
<evidence type="ECO:0000256" key="11">
    <source>
        <dbReference type="SAM" id="Phobius"/>
    </source>
</evidence>